<dbReference type="InterPro" id="IPR012675">
    <property type="entry name" value="Beta-grasp_dom_sf"/>
</dbReference>
<feature type="region of interest" description="Disordered" evidence="1">
    <location>
        <begin position="1"/>
        <end position="30"/>
    </location>
</feature>
<dbReference type="PANTHER" id="PTHR11921">
    <property type="entry name" value="SUCCINATE DEHYDROGENASE IRON-SULFUR PROTEIN"/>
    <property type="match status" value="1"/>
</dbReference>
<sequence length="167" mass="18499">MGGRVAREECRGGSGGCRLSTGEVDDDDGEGVMVEYGMDSTMKSGAEDQGRTHASEVEAQLVQPKAQDSSKLKTFSIYQWNLDNPTKPQLQNFQIDLKECGPMVLDALIKIKNKMNNYRKECIKIYKIIKKTIVNEALFKLGRMDVLVAGSARGNTNEEFGGKEDRS</sequence>
<dbReference type="InterPro" id="IPR050573">
    <property type="entry name" value="SDH/FRD_Iron-Sulfur"/>
</dbReference>
<dbReference type="PANTHER" id="PTHR11921:SF29">
    <property type="entry name" value="SUCCINATE DEHYDROGENASE [UBIQUINONE] IRON-SULFUR SUBUNIT, MITOCHONDRIAL"/>
    <property type="match status" value="1"/>
</dbReference>
<evidence type="ECO:0000313" key="3">
    <source>
        <dbReference type="Proteomes" id="UP001141806"/>
    </source>
</evidence>
<dbReference type="EMBL" id="JAMYWD010000006">
    <property type="protein sequence ID" value="KAJ4967693.1"/>
    <property type="molecule type" value="Genomic_DNA"/>
</dbReference>
<evidence type="ECO:0000313" key="2">
    <source>
        <dbReference type="EMBL" id="KAJ4967693.1"/>
    </source>
</evidence>
<dbReference type="Proteomes" id="UP001141806">
    <property type="component" value="Unassembled WGS sequence"/>
</dbReference>
<protein>
    <submittedName>
        <fullName evidence="2">Uncharacterized protein</fullName>
    </submittedName>
</protein>
<dbReference type="GO" id="GO:0022904">
    <property type="term" value="P:respiratory electron transport chain"/>
    <property type="evidence" value="ECO:0007669"/>
    <property type="project" value="TreeGrafter"/>
</dbReference>
<dbReference type="GO" id="GO:0009060">
    <property type="term" value="P:aerobic respiration"/>
    <property type="evidence" value="ECO:0007669"/>
    <property type="project" value="TreeGrafter"/>
</dbReference>
<name>A0A9Q0QQ37_9MAGN</name>
<keyword evidence="3" id="KW-1185">Reference proteome</keyword>
<organism evidence="2 3">
    <name type="scientific">Protea cynaroides</name>
    <dbReference type="NCBI Taxonomy" id="273540"/>
    <lineage>
        <taxon>Eukaryota</taxon>
        <taxon>Viridiplantae</taxon>
        <taxon>Streptophyta</taxon>
        <taxon>Embryophyta</taxon>
        <taxon>Tracheophyta</taxon>
        <taxon>Spermatophyta</taxon>
        <taxon>Magnoliopsida</taxon>
        <taxon>Proteales</taxon>
        <taxon>Proteaceae</taxon>
        <taxon>Protea</taxon>
    </lineage>
</organism>
<proteinExistence type="predicted"/>
<accession>A0A9Q0QQ37</accession>
<dbReference type="OrthoDB" id="1696654at2759"/>
<dbReference type="GO" id="GO:0005739">
    <property type="term" value="C:mitochondrion"/>
    <property type="evidence" value="ECO:0007669"/>
    <property type="project" value="TreeGrafter"/>
</dbReference>
<gene>
    <name evidence="2" type="ORF">NE237_014394</name>
</gene>
<dbReference type="AlphaFoldDB" id="A0A9Q0QQ37"/>
<feature type="compositionally biased region" description="Basic and acidic residues" evidence="1">
    <location>
        <begin position="1"/>
        <end position="11"/>
    </location>
</feature>
<reference evidence="2" key="1">
    <citation type="journal article" date="2023" name="Plant J.">
        <title>The genome of the king protea, Protea cynaroides.</title>
        <authorList>
            <person name="Chang J."/>
            <person name="Duong T.A."/>
            <person name="Schoeman C."/>
            <person name="Ma X."/>
            <person name="Roodt D."/>
            <person name="Barker N."/>
            <person name="Li Z."/>
            <person name="Van de Peer Y."/>
            <person name="Mizrachi E."/>
        </authorList>
    </citation>
    <scope>NUCLEOTIDE SEQUENCE</scope>
    <source>
        <tissue evidence="2">Young leaves</tissue>
    </source>
</reference>
<comment type="caution">
    <text evidence="2">The sequence shown here is derived from an EMBL/GenBank/DDBJ whole genome shotgun (WGS) entry which is preliminary data.</text>
</comment>
<evidence type="ECO:0000256" key="1">
    <source>
        <dbReference type="SAM" id="MobiDB-lite"/>
    </source>
</evidence>
<dbReference type="Gene3D" id="3.10.20.30">
    <property type="match status" value="1"/>
</dbReference>